<sequence length="87" mass="9641">MANIKSQKKRIKTNEKRRVRNQGYKSELKTLVRKTREAIAAGDAEAATEALKVTSRKLDKAVSKGIIHKNQAANRKSKLAVQVAKLG</sequence>
<dbReference type="SUPFAM" id="SSF46992">
    <property type="entry name" value="Ribosomal protein S20"/>
    <property type="match status" value="1"/>
</dbReference>
<keyword evidence="4 7" id="KW-0689">Ribosomal protein</keyword>
<evidence type="ECO:0000256" key="2">
    <source>
        <dbReference type="ARBA" id="ARBA00022730"/>
    </source>
</evidence>
<keyword evidence="2 7" id="KW-0699">rRNA-binding</keyword>
<keyword evidence="3 7" id="KW-0694">RNA-binding</keyword>
<organism evidence="8 9">
    <name type="scientific">Arcanobacterium pinnipediorum</name>
    <dbReference type="NCBI Taxonomy" id="1503041"/>
    <lineage>
        <taxon>Bacteria</taxon>
        <taxon>Bacillati</taxon>
        <taxon>Actinomycetota</taxon>
        <taxon>Actinomycetes</taxon>
        <taxon>Actinomycetales</taxon>
        <taxon>Actinomycetaceae</taxon>
        <taxon>Arcanobacterium</taxon>
    </lineage>
</organism>
<dbReference type="PANTHER" id="PTHR33398:SF1">
    <property type="entry name" value="SMALL RIBOSOMAL SUBUNIT PROTEIN BS20C"/>
    <property type="match status" value="1"/>
</dbReference>
<gene>
    <name evidence="7 8" type="primary">rpsT</name>
    <name evidence="8" type="ORF">NG665_05000</name>
</gene>
<reference evidence="8" key="1">
    <citation type="submission" date="2022-06" db="EMBL/GenBank/DDBJ databases">
        <title>Complete Genome Sequence of Arcanobacterium pinnipediorum strain DSM 28752 isolated from a harbour seal.</title>
        <authorList>
            <person name="Borowiak M."/>
            <person name="Kreitlow A."/>
            <person name="Alssahen M."/>
            <person name="Malorny B."/>
            <person name="Laemmler C."/>
            <person name="Prenger-Berninghoff E."/>
            <person name="Siebert U."/>
            <person name="Ploetz M."/>
            <person name="Abdulmawjood A."/>
        </authorList>
    </citation>
    <scope>NUCLEOTIDE SEQUENCE</scope>
    <source>
        <strain evidence="8">DSM 28752</strain>
    </source>
</reference>
<dbReference type="GO" id="GO:0005840">
    <property type="term" value="C:ribosome"/>
    <property type="evidence" value="ECO:0007669"/>
    <property type="project" value="UniProtKB-KW"/>
</dbReference>
<evidence type="ECO:0000256" key="1">
    <source>
        <dbReference type="ARBA" id="ARBA00007634"/>
    </source>
</evidence>
<keyword evidence="9" id="KW-1185">Reference proteome</keyword>
<dbReference type="Gene3D" id="1.20.58.110">
    <property type="entry name" value="Ribosomal protein S20"/>
    <property type="match status" value="1"/>
</dbReference>
<evidence type="ECO:0000256" key="3">
    <source>
        <dbReference type="ARBA" id="ARBA00022884"/>
    </source>
</evidence>
<comment type="function">
    <text evidence="7">Binds directly to 16S ribosomal RNA.</text>
</comment>
<evidence type="ECO:0000256" key="7">
    <source>
        <dbReference type="HAMAP-Rule" id="MF_00500"/>
    </source>
</evidence>
<dbReference type="HAMAP" id="MF_00500">
    <property type="entry name" value="Ribosomal_bS20"/>
    <property type="match status" value="1"/>
</dbReference>
<dbReference type="InterPro" id="IPR002583">
    <property type="entry name" value="Ribosomal_bS20"/>
</dbReference>
<dbReference type="Pfam" id="PF01649">
    <property type="entry name" value="Ribosomal_S20p"/>
    <property type="match status" value="1"/>
</dbReference>
<name>A0ABY5AEX6_9ACTO</name>
<dbReference type="EMBL" id="CP099547">
    <property type="protein sequence ID" value="USR78754.1"/>
    <property type="molecule type" value="Genomic_DNA"/>
</dbReference>
<dbReference type="Proteomes" id="UP001056109">
    <property type="component" value="Chromosome"/>
</dbReference>
<keyword evidence="5 7" id="KW-0687">Ribonucleoprotein</keyword>
<evidence type="ECO:0000256" key="6">
    <source>
        <dbReference type="ARBA" id="ARBA00035136"/>
    </source>
</evidence>
<comment type="similarity">
    <text evidence="1 7">Belongs to the bacterial ribosomal protein bS20 family.</text>
</comment>
<protein>
    <recommendedName>
        <fullName evidence="6 7">Small ribosomal subunit protein bS20</fullName>
    </recommendedName>
</protein>
<dbReference type="NCBIfam" id="TIGR00029">
    <property type="entry name" value="S20"/>
    <property type="match status" value="1"/>
</dbReference>
<dbReference type="RefSeq" id="WP_252672568.1">
    <property type="nucleotide sequence ID" value="NZ_CP099547.1"/>
</dbReference>
<evidence type="ECO:0000313" key="8">
    <source>
        <dbReference type="EMBL" id="USR78754.1"/>
    </source>
</evidence>
<dbReference type="InterPro" id="IPR036510">
    <property type="entry name" value="Ribosomal_bS20_sf"/>
</dbReference>
<dbReference type="PANTHER" id="PTHR33398">
    <property type="entry name" value="30S RIBOSOMAL PROTEIN S20"/>
    <property type="match status" value="1"/>
</dbReference>
<evidence type="ECO:0000256" key="5">
    <source>
        <dbReference type="ARBA" id="ARBA00023274"/>
    </source>
</evidence>
<evidence type="ECO:0000313" key="9">
    <source>
        <dbReference type="Proteomes" id="UP001056109"/>
    </source>
</evidence>
<accession>A0ABY5AEX6</accession>
<proteinExistence type="inferred from homology"/>
<evidence type="ECO:0000256" key="4">
    <source>
        <dbReference type="ARBA" id="ARBA00022980"/>
    </source>
</evidence>